<keyword evidence="1" id="KW-0677">Repeat</keyword>
<evidence type="ECO:0000256" key="3">
    <source>
        <dbReference type="PROSITE-ProRule" id="PRU00023"/>
    </source>
</evidence>
<dbReference type="RefSeq" id="WP_358365225.1">
    <property type="nucleotide sequence ID" value="NZ_JBEZFP010000276.1"/>
</dbReference>
<dbReference type="Gene3D" id="1.25.40.20">
    <property type="entry name" value="Ankyrin repeat-containing domain"/>
    <property type="match status" value="1"/>
</dbReference>
<organism evidence="4 5">
    <name type="scientific">Streptodolium elevatio</name>
    <dbReference type="NCBI Taxonomy" id="3157996"/>
    <lineage>
        <taxon>Bacteria</taxon>
        <taxon>Bacillati</taxon>
        <taxon>Actinomycetota</taxon>
        <taxon>Actinomycetes</taxon>
        <taxon>Kitasatosporales</taxon>
        <taxon>Streptomycetaceae</taxon>
        <taxon>Streptodolium</taxon>
    </lineage>
</organism>
<dbReference type="PANTHER" id="PTHR24189">
    <property type="entry name" value="MYOTROPHIN"/>
    <property type="match status" value="1"/>
</dbReference>
<sequence>MANDRRPDAAQSLHADVLKKIEHLGGRFPAAFVLRDQVVDTPAGPHPVPASVQALLAVEWPADRRLRTRDEFDWEFRFGGSEADDGLFAEDRPRPWYVVAHDEGQFLYLVDLAEAAGDDSPPVYVVDHEGDEPSQHGAPSLWHRLCRLRSSSPAMDLGRACVRGNTARVQRALDEGAGTGPLEDSGLTPLHLAAVSGSVETMKVLLAAGADPDAALDRYTSLTEYLGEDVDNLPAWPFELATDTTPLLVALGLLVEPVRARRIPDVVALLLAAGADPNAATPRAAERSENEGLNAADIAYEIMRVRDVPQAAACLRMLRDAGGELDLNAEWAAEQGYVG</sequence>
<dbReference type="PROSITE" id="PS50088">
    <property type="entry name" value="ANK_REPEAT"/>
    <property type="match status" value="1"/>
</dbReference>
<proteinExistence type="predicted"/>
<dbReference type="InterPro" id="IPR002110">
    <property type="entry name" value="Ankyrin_rpt"/>
</dbReference>
<comment type="caution">
    <text evidence="4">The sequence shown here is derived from an EMBL/GenBank/DDBJ whole genome shotgun (WGS) entry which is preliminary data.</text>
</comment>
<dbReference type="SMART" id="SM00248">
    <property type="entry name" value="ANK"/>
    <property type="match status" value="2"/>
</dbReference>
<protein>
    <submittedName>
        <fullName evidence="4">Ankyrin repeat domain-containing protein</fullName>
    </submittedName>
</protein>
<dbReference type="EMBL" id="JBEZFP010000276">
    <property type="protein sequence ID" value="MEU8140235.1"/>
    <property type="molecule type" value="Genomic_DNA"/>
</dbReference>
<keyword evidence="2 3" id="KW-0040">ANK repeat</keyword>
<dbReference type="Proteomes" id="UP001551482">
    <property type="component" value="Unassembled WGS sequence"/>
</dbReference>
<accession>A0ABV3DWV7</accession>
<gene>
    <name evidence="4" type="ORF">AB0C36_42990</name>
</gene>
<dbReference type="Pfam" id="PF00023">
    <property type="entry name" value="Ank"/>
    <property type="match status" value="1"/>
</dbReference>
<evidence type="ECO:0000256" key="1">
    <source>
        <dbReference type="ARBA" id="ARBA00022737"/>
    </source>
</evidence>
<keyword evidence="5" id="KW-1185">Reference proteome</keyword>
<evidence type="ECO:0000256" key="2">
    <source>
        <dbReference type="ARBA" id="ARBA00023043"/>
    </source>
</evidence>
<dbReference type="InterPro" id="IPR036770">
    <property type="entry name" value="Ankyrin_rpt-contain_sf"/>
</dbReference>
<dbReference type="InterPro" id="IPR050745">
    <property type="entry name" value="Multifunctional_regulatory"/>
</dbReference>
<dbReference type="PROSITE" id="PS50297">
    <property type="entry name" value="ANK_REP_REGION"/>
    <property type="match status" value="1"/>
</dbReference>
<evidence type="ECO:0000313" key="5">
    <source>
        <dbReference type="Proteomes" id="UP001551482"/>
    </source>
</evidence>
<dbReference type="PRINTS" id="PR01415">
    <property type="entry name" value="ANKYRIN"/>
</dbReference>
<reference evidence="4 5" key="1">
    <citation type="submission" date="2024-06" db="EMBL/GenBank/DDBJ databases">
        <title>The Natural Products Discovery Center: Release of the First 8490 Sequenced Strains for Exploring Actinobacteria Biosynthetic Diversity.</title>
        <authorList>
            <person name="Kalkreuter E."/>
            <person name="Kautsar S.A."/>
            <person name="Yang D."/>
            <person name="Bader C.D."/>
            <person name="Teijaro C.N."/>
            <person name="Fluegel L."/>
            <person name="Davis C.M."/>
            <person name="Simpson J.R."/>
            <person name="Lauterbach L."/>
            <person name="Steele A.D."/>
            <person name="Gui C."/>
            <person name="Meng S."/>
            <person name="Li G."/>
            <person name="Viehrig K."/>
            <person name="Ye F."/>
            <person name="Su P."/>
            <person name="Kiefer A.F."/>
            <person name="Nichols A."/>
            <person name="Cepeda A.J."/>
            <person name="Yan W."/>
            <person name="Fan B."/>
            <person name="Jiang Y."/>
            <person name="Adhikari A."/>
            <person name="Zheng C.-J."/>
            <person name="Schuster L."/>
            <person name="Cowan T.M."/>
            <person name="Smanski M.J."/>
            <person name="Chevrette M.G."/>
            <person name="De Carvalho L.P.S."/>
            <person name="Shen B."/>
        </authorList>
    </citation>
    <scope>NUCLEOTIDE SEQUENCE [LARGE SCALE GENOMIC DNA]</scope>
    <source>
        <strain evidence="4 5">NPDC048946</strain>
    </source>
</reference>
<feature type="repeat" description="ANK" evidence="3">
    <location>
        <begin position="185"/>
        <end position="217"/>
    </location>
</feature>
<name>A0ABV3DWV7_9ACTN</name>
<dbReference type="SUPFAM" id="SSF48403">
    <property type="entry name" value="Ankyrin repeat"/>
    <property type="match status" value="1"/>
</dbReference>
<dbReference type="PANTHER" id="PTHR24189:SF50">
    <property type="entry name" value="ANKYRIN REPEAT AND SOCS BOX PROTEIN 2"/>
    <property type="match status" value="1"/>
</dbReference>
<evidence type="ECO:0000313" key="4">
    <source>
        <dbReference type="EMBL" id="MEU8140235.1"/>
    </source>
</evidence>